<dbReference type="GO" id="GO:0019243">
    <property type="term" value="P:methylglyoxal catabolic process to D-lactate via S-lactoyl-glutathione"/>
    <property type="evidence" value="ECO:0007669"/>
    <property type="project" value="TreeGrafter"/>
</dbReference>
<accession>A0A6N6VRB9</accession>
<dbReference type="InterPro" id="IPR029068">
    <property type="entry name" value="Glyas_Bleomycin-R_OHBP_Dase"/>
</dbReference>
<keyword evidence="12" id="KW-1185">Reference proteome</keyword>
<dbReference type="Proteomes" id="UP000437748">
    <property type="component" value="Unassembled WGS sequence"/>
</dbReference>
<dbReference type="RefSeq" id="WP_153420980.1">
    <property type="nucleotide sequence ID" value="NZ_WFLM01000004.1"/>
</dbReference>
<sequence length="129" mass="14838">MKYLHTMIRVGDLDKSIQFYCEVLNFKLLSRQDFKDGEFTLVFLKAPNDEDNASVLELTYNWGVTKYEMGGAYGHMAYEVPSIIEFQKKLQKQGHDLSWGPKKSPDGTINIAFIIDPDGYKIELLEPHC</sequence>
<name>A0A6N6VRB9_9BACT</name>
<reference evidence="11 12" key="1">
    <citation type="submission" date="2019-10" db="EMBL/GenBank/DDBJ databases">
        <title>New species of Slilvanegrellaceae.</title>
        <authorList>
            <person name="Pitt A."/>
            <person name="Hahn M.W."/>
        </authorList>
    </citation>
    <scope>NUCLEOTIDE SEQUENCE [LARGE SCALE GENOMIC DNA]</scope>
    <source>
        <strain evidence="11 12">SP-Ram-0.45-NSY-1</strain>
    </source>
</reference>
<evidence type="ECO:0000313" key="12">
    <source>
        <dbReference type="Proteomes" id="UP000437748"/>
    </source>
</evidence>
<evidence type="ECO:0000256" key="4">
    <source>
        <dbReference type="ARBA" id="ARBA00030892"/>
    </source>
</evidence>
<evidence type="ECO:0000256" key="8">
    <source>
        <dbReference type="PIRSR" id="PIRSR604361-1"/>
    </source>
</evidence>
<dbReference type="SUPFAM" id="SSF54593">
    <property type="entry name" value="Glyoxalase/Bleomycin resistance protein/Dihydroxybiphenyl dioxygenase"/>
    <property type="match status" value="1"/>
</dbReference>
<dbReference type="AlphaFoldDB" id="A0A6N6VRB9"/>
<dbReference type="GO" id="GO:0004462">
    <property type="term" value="F:lactoylglutathione lyase activity"/>
    <property type="evidence" value="ECO:0007669"/>
    <property type="project" value="UniProtKB-EC"/>
</dbReference>
<comment type="caution">
    <text evidence="11">The sequence shown here is derived from an EMBL/GenBank/DDBJ whole genome shotgun (WGS) entry which is preliminary data.</text>
</comment>
<evidence type="ECO:0000259" key="10">
    <source>
        <dbReference type="PROSITE" id="PS51819"/>
    </source>
</evidence>
<evidence type="ECO:0000256" key="6">
    <source>
        <dbReference type="ARBA" id="ARBA00033298"/>
    </source>
</evidence>
<dbReference type="GO" id="GO:0005737">
    <property type="term" value="C:cytoplasm"/>
    <property type="evidence" value="ECO:0007669"/>
    <property type="project" value="TreeGrafter"/>
</dbReference>
<comment type="cofactor">
    <cofactor evidence="1">
        <name>Ni(2+)</name>
        <dbReference type="ChEBI" id="CHEBI:49786"/>
    </cofactor>
</comment>
<comment type="cofactor">
    <cofactor evidence="9">
        <name>Zn(2+)</name>
        <dbReference type="ChEBI" id="CHEBI:29105"/>
    </cofactor>
    <text evidence="9">Binds 1 zinc ion per subunit. In the homodimer, two zinc ions are bound between subunits.</text>
</comment>
<keyword evidence="11" id="KW-0456">Lyase</keyword>
<evidence type="ECO:0000256" key="5">
    <source>
        <dbReference type="ARBA" id="ARBA00032460"/>
    </source>
</evidence>
<feature type="binding site" evidence="9">
    <location>
        <position position="75"/>
    </location>
    <ligand>
        <name>Zn(2+)</name>
        <dbReference type="ChEBI" id="CHEBI:29105"/>
        <note>ligand shared between dimeric partners</note>
    </ligand>
</feature>
<dbReference type="OrthoDB" id="9789841at2"/>
<dbReference type="NCBIfam" id="TIGR00068">
    <property type="entry name" value="glyox_I"/>
    <property type="match status" value="1"/>
</dbReference>
<dbReference type="PROSITE" id="PS51819">
    <property type="entry name" value="VOC"/>
    <property type="match status" value="1"/>
</dbReference>
<dbReference type="InterPro" id="IPR004360">
    <property type="entry name" value="Glyas_Fos-R_dOase_dom"/>
</dbReference>
<dbReference type="PANTHER" id="PTHR46036:SF5">
    <property type="entry name" value="LACTOYLGLUTATHIONE LYASE"/>
    <property type="match status" value="1"/>
</dbReference>
<evidence type="ECO:0000256" key="2">
    <source>
        <dbReference type="ARBA" id="ARBA00030291"/>
    </source>
</evidence>
<feature type="binding site" evidence="9">
    <location>
        <position position="57"/>
    </location>
    <ligand>
        <name>Zn(2+)</name>
        <dbReference type="ChEBI" id="CHEBI:29105"/>
        <note>ligand shared between dimeric partners</note>
    </ligand>
</feature>
<gene>
    <name evidence="11" type="primary">gloA</name>
    <name evidence="11" type="ORF">GCL60_12060</name>
</gene>
<evidence type="ECO:0000256" key="1">
    <source>
        <dbReference type="ARBA" id="ARBA00001967"/>
    </source>
</evidence>
<comment type="catalytic activity">
    <reaction evidence="7">
        <text>(R)-S-lactoylglutathione = methylglyoxal + glutathione</text>
        <dbReference type="Rhea" id="RHEA:19069"/>
        <dbReference type="ChEBI" id="CHEBI:17158"/>
        <dbReference type="ChEBI" id="CHEBI:57474"/>
        <dbReference type="ChEBI" id="CHEBI:57925"/>
        <dbReference type="EC" id="4.4.1.5"/>
    </reaction>
</comment>
<evidence type="ECO:0000256" key="3">
    <source>
        <dbReference type="ARBA" id="ARBA00030537"/>
    </source>
</evidence>
<dbReference type="Pfam" id="PF00903">
    <property type="entry name" value="Glyoxalase"/>
    <property type="match status" value="1"/>
</dbReference>
<proteinExistence type="predicted"/>
<dbReference type="InterPro" id="IPR004361">
    <property type="entry name" value="Glyoxalase_1"/>
</dbReference>
<protein>
    <recommendedName>
        <fullName evidence="4">Aldoketomutase</fullName>
    </recommendedName>
    <alternativeName>
        <fullName evidence="3">Glyoxalase I</fullName>
    </alternativeName>
    <alternativeName>
        <fullName evidence="2">Ketone-aldehyde mutase</fullName>
    </alternativeName>
    <alternativeName>
        <fullName evidence="5">Methylglyoxalase</fullName>
    </alternativeName>
    <alternativeName>
        <fullName evidence="6">S-D-lactoylglutathione methylglyoxal lyase</fullName>
    </alternativeName>
</protein>
<dbReference type="GO" id="GO:0046872">
    <property type="term" value="F:metal ion binding"/>
    <property type="evidence" value="ECO:0007669"/>
    <property type="project" value="UniProtKB-KW"/>
</dbReference>
<evidence type="ECO:0000313" key="11">
    <source>
        <dbReference type="EMBL" id="KAB8037902.1"/>
    </source>
</evidence>
<feature type="active site" description="Proton donor/acceptor" evidence="8">
    <location>
        <position position="123"/>
    </location>
</feature>
<keyword evidence="9" id="KW-0862">Zinc</keyword>
<dbReference type="InterPro" id="IPR037523">
    <property type="entry name" value="VOC_core"/>
</dbReference>
<feature type="binding site" evidence="9">
    <location>
        <position position="123"/>
    </location>
    <ligand>
        <name>Zn(2+)</name>
        <dbReference type="ChEBI" id="CHEBI:29105"/>
        <note>ligand shared between dimeric partners</note>
    </ligand>
</feature>
<dbReference type="Gene3D" id="3.10.180.10">
    <property type="entry name" value="2,3-Dihydroxybiphenyl 1,2-Dioxygenase, domain 1"/>
    <property type="match status" value="1"/>
</dbReference>
<feature type="domain" description="VOC" evidence="10">
    <location>
        <begin position="2"/>
        <end position="127"/>
    </location>
</feature>
<dbReference type="PANTHER" id="PTHR46036">
    <property type="entry name" value="LACTOYLGLUTATHIONE LYASE"/>
    <property type="match status" value="1"/>
</dbReference>
<dbReference type="EMBL" id="WFLM01000004">
    <property type="protein sequence ID" value="KAB8037902.1"/>
    <property type="molecule type" value="Genomic_DNA"/>
</dbReference>
<evidence type="ECO:0000256" key="9">
    <source>
        <dbReference type="PIRSR" id="PIRSR604361-3"/>
    </source>
</evidence>
<keyword evidence="9" id="KW-0479">Metal-binding</keyword>
<evidence type="ECO:0000256" key="7">
    <source>
        <dbReference type="ARBA" id="ARBA00048273"/>
    </source>
</evidence>
<organism evidence="11 12">
    <name type="scientific">Silvanigrella paludirubra</name>
    <dbReference type="NCBI Taxonomy" id="2499159"/>
    <lineage>
        <taxon>Bacteria</taxon>
        <taxon>Pseudomonadati</taxon>
        <taxon>Bdellovibrionota</taxon>
        <taxon>Oligoflexia</taxon>
        <taxon>Silvanigrellales</taxon>
        <taxon>Silvanigrellaceae</taxon>
        <taxon>Silvanigrella</taxon>
    </lineage>
</organism>